<comment type="subcellular location">
    <subcellularLocation>
        <location evidence="1">Membrane</location>
        <topology evidence="1">Single-pass type IV membrane protein</topology>
    </subcellularLocation>
</comment>
<keyword evidence="6" id="KW-0175">Coiled coil</keyword>
<dbReference type="AlphaFoldDB" id="A0A4S8LT37"/>
<feature type="transmembrane region" description="Helical" evidence="8">
    <location>
        <begin position="280"/>
        <end position="302"/>
    </location>
</feature>
<dbReference type="SUPFAM" id="SSF47661">
    <property type="entry name" value="t-snare proteins"/>
    <property type="match status" value="1"/>
</dbReference>
<feature type="coiled-coil region" evidence="6">
    <location>
        <begin position="198"/>
        <end position="256"/>
    </location>
</feature>
<dbReference type="GO" id="GO:0005886">
    <property type="term" value="C:plasma membrane"/>
    <property type="evidence" value="ECO:0007669"/>
    <property type="project" value="TreeGrafter"/>
</dbReference>
<dbReference type="PANTHER" id="PTHR19957:SF307">
    <property type="entry name" value="PROTEIN SSO1-RELATED"/>
    <property type="match status" value="1"/>
</dbReference>
<feature type="region of interest" description="Disordered" evidence="7">
    <location>
        <begin position="1"/>
        <end position="28"/>
    </location>
</feature>
<evidence type="ECO:0000259" key="9">
    <source>
        <dbReference type="PROSITE" id="PS50192"/>
    </source>
</evidence>
<dbReference type="GO" id="GO:0031201">
    <property type="term" value="C:SNARE complex"/>
    <property type="evidence" value="ECO:0007669"/>
    <property type="project" value="TreeGrafter"/>
</dbReference>
<dbReference type="InterPro" id="IPR000727">
    <property type="entry name" value="T_SNARE_dom"/>
</dbReference>
<dbReference type="InterPro" id="IPR045242">
    <property type="entry name" value="Syntaxin"/>
</dbReference>
<dbReference type="CDD" id="cd15849">
    <property type="entry name" value="SNARE_Sso1"/>
    <property type="match status" value="1"/>
</dbReference>
<accession>A0A4S8LT37</accession>
<dbReference type="SMART" id="SM00503">
    <property type="entry name" value="SynN"/>
    <property type="match status" value="1"/>
</dbReference>
<name>A0A4S8LT37_DENBC</name>
<sequence>MRDRLTAPSGGNRESHEMSRVTDNGRNTSTSLHQFLTEITSVQTSISQLDSNIRTISTLHTRSLNTDISGSGESKTALAASLDNLTTETSSLIGSIKQKIQRLGDETTELARNGKIQRTEVDLRRDHLNRIRSKFTGAIQEFQSVERDFKSKSKERAVRQYKIVKPDATPEEIREVTSGDLGTGTIFAEATLASSNRYAETRSAYREVQERQEELKKIERTLAELAQLYQDMSILIQQQDEAIVSIENTAADVEKTVEKGLEHTEKAVDHARRARRLRIIFFWICVVIILIIGLAVGLSIGLKN</sequence>
<feature type="domain" description="T-SNARE coiled-coil homology" evidence="9">
    <location>
        <begin position="205"/>
        <end position="267"/>
    </location>
</feature>
<evidence type="ECO:0000256" key="6">
    <source>
        <dbReference type="SAM" id="Coils"/>
    </source>
</evidence>
<dbReference type="Gene3D" id="1.20.58.70">
    <property type="match status" value="1"/>
</dbReference>
<dbReference type="SMART" id="SM00397">
    <property type="entry name" value="t_SNARE"/>
    <property type="match status" value="1"/>
</dbReference>
<evidence type="ECO:0000256" key="5">
    <source>
        <dbReference type="ARBA" id="ARBA00023136"/>
    </source>
</evidence>
<keyword evidence="4 8" id="KW-1133">Transmembrane helix</keyword>
<dbReference type="Pfam" id="PF05739">
    <property type="entry name" value="SNARE"/>
    <property type="match status" value="1"/>
</dbReference>
<evidence type="ECO:0000256" key="7">
    <source>
        <dbReference type="SAM" id="MobiDB-lite"/>
    </source>
</evidence>
<dbReference type="PANTHER" id="PTHR19957">
    <property type="entry name" value="SYNTAXIN"/>
    <property type="match status" value="1"/>
</dbReference>
<dbReference type="InterPro" id="IPR010989">
    <property type="entry name" value="SNARE"/>
</dbReference>
<evidence type="ECO:0000256" key="1">
    <source>
        <dbReference type="ARBA" id="ARBA00004211"/>
    </source>
</evidence>
<dbReference type="GO" id="GO:0005484">
    <property type="term" value="F:SNAP receptor activity"/>
    <property type="evidence" value="ECO:0007669"/>
    <property type="project" value="TreeGrafter"/>
</dbReference>
<protein>
    <submittedName>
        <fullName evidence="10">t-SNARE</fullName>
    </submittedName>
</protein>
<keyword evidence="11" id="KW-1185">Reference proteome</keyword>
<evidence type="ECO:0000256" key="4">
    <source>
        <dbReference type="ARBA" id="ARBA00022989"/>
    </source>
</evidence>
<organism evidence="10 11">
    <name type="scientific">Dendrothele bispora (strain CBS 962.96)</name>
    <dbReference type="NCBI Taxonomy" id="1314807"/>
    <lineage>
        <taxon>Eukaryota</taxon>
        <taxon>Fungi</taxon>
        <taxon>Dikarya</taxon>
        <taxon>Basidiomycota</taxon>
        <taxon>Agaricomycotina</taxon>
        <taxon>Agaricomycetes</taxon>
        <taxon>Agaricomycetidae</taxon>
        <taxon>Agaricales</taxon>
        <taxon>Agaricales incertae sedis</taxon>
        <taxon>Dendrothele</taxon>
    </lineage>
</organism>
<dbReference type="GO" id="GO:0006886">
    <property type="term" value="P:intracellular protein transport"/>
    <property type="evidence" value="ECO:0007669"/>
    <property type="project" value="TreeGrafter"/>
</dbReference>
<dbReference type="Pfam" id="PF00804">
    <property type="entry name" value="Syntaxin"/>
    <property type="match status" value="1"/>
</dbReference>
<dbReference type="GO" id="GO:0048278">
    <property type="term" value="P:vesicle docking"/>
    <property type="evidence" value="ECO:0007669"/>
    <property type="project" value="TreeGrafter"/>
</dbReference>
<dbReference type="OrthoDB" id="10255013at2759"/>
<dbReference type="GO" id="GO:0006906">
    <property type="term" value="P:vesicle fusion"/>
    <property type="evidence" value="ECO:0007669"/>
    <property type="project" value="TreeGrafter"/>
</dbReference>
<dbReference type="Proteomes" id="UP000297245">
    <property type="component" value="Unassembled WGS sequence"/>
</dbReference>
<evidence type="ECO:0000256" key="3">
    <source>
        <dbReference type="ARBA" id="ARBA00022692"/>
    </source>
</evidence>
<gene>
    <name evidence="10" type="ORF">K435DRAFT_758041</name>
</gene>
<evidence type="ECO:0000256" key="8">
    <source>
        <dbReference type="SAM" id="Phobius"/>
    </source>
</evidence>
<dbReference type="PROSITE" id="PS50192">
    <property type="entry name" value="T_SNARE"/>
    <property type="match status" value="1"/>
</dbReference>
<dbReference type="InterPro" id="IPR006011">
    <property type="entry name" value="Syntaxin_N"/>
</dbReference>
<evidence type="ECO:0000313" key="10">
    <source>
        <dbReference type="EMBL" id="THU92696.1"/>
    </source>
</evidence>
<dbReference type="GO" id="GO:0012505">
    <property type="term" value="C:endomembrane system"/>
    <property type="evidence" value="ECO:0007669"/>
    <property type="project" value="TreeGrafter"/>
</dbReference>
<dbReference type="GO" id="GO:0000149">
    <property type="term" value="F:SNARE binding"/>
    <property type="evidence" value="ECO:0007669"/>
    <property type="project" value="TreeGrafter"/>
</dbReference>
<comment type="similarity">
    <text evidence="2">Belongs to the syntaxin family.</text>
</comment>
<evidence type="ECO:0000313" key="11">
    <source>
        <dbReference type="Proteomes" id="UP000297245"/>
    </source>
</evidence>
<keyword evidence="5 8" id="KW-0472">Membrane</keyword>
<proteinExistence type="inferred from homology"/>
<reference evidence="10 11" key="1">
    <citation type="journal article" date="2019" name="Nat. Ecol. Evol.">
        <title>Megaphylogeny resolves global patterns of mushroom evolution.</title>
        <authorList>
            <person name="Varga T."/>
            <person name="Krizsan K."/>
            <person name="Foldi C."/>
            <person name="Dima B."/>
            <person name="Sanchez-Garcia M."/>
            <person name="Sanchez-Ramirez S."/>
            <person name="Szollosi G.J."/>
            <person name="Szarkandi J.G."/>
            <person name="Papp V."/>
            <person name="Albert L."/>
            <person name="Andreopoulos W."/>
            <person name="Angelini C."/>
            <person name="Antonin V."/>
            <person name="Barry K.W."/>
            <person name="Bougher N.L."/>
            <person name="Buchanan P."/>
            <person name="Buyck B."/>
            <person name="Bense V."/>
            <person name="Catcheside P."/>
            <person name="Chovatia M."/>
            <person name="Cooper J."/>
            <person name="Damon W."/>
            <person name="Desjardin D."/>
            <person name="Finy P."/>
            <person name="Geml J."/>
            <person name="Haridas S."/>
            <person name="Hughes K."/>
            <person name="Justo A."/>
            <person name="Karasinski D."/>
            <person name="Kautmanova I."/>
            <person name="Kiss B."/>
            <person name="Kocsube S."/>
            <person name="Kotiranta H."/>
            <person name="LaButti K.M."/>
            <person name="Lechner B.E."/>
            <person name="Liimatainen K."/>
            <person name="Lipzen A."/>
            <person name="Lukacs Z."/>
            <person name="Mihaltcheva S."/>
            <person name="Morgado L.N."/>
            <person name="Niskanen T."/>
            <person name="Noordeloos M.E."/>
            <person name="Ohm R.A."/>
            <person name="Ortiz-Santana B."/>
            <person name="Ovrebo C."/>
            <person name="Racz N."/>
            <person name="Riley R."/>
            <person name="Savchenko A."/>
            <person name="Shiryaev A."/>
            <person name="Soop K."/>
            <person name="Spirin V."/>
            <person name="Szebenyi C."/>
            <person name="Tomsovsky M."/>
            <person name="Tulloss R.E."/>
            <person name="Uehling J."/>
            <person name="Grigoriev I.V."/>
            <person name="Vagvolgyi C."/>
            <person name="Papp T."/>
            <person name="Martin F.M."/>
            <person name="Miettinen O."/>
            <person name="Hibbett D.S."/>
            <person name="Nagy L.G."/>
        </authorList>
    </citation>
    <scope>NUCLEOTIDE SEQUENCE [LARGE SCALE GENOMIC DNA]</scope>
    <source>
        <strain evidence="10 11">CBS 962.96</strain>
    </source>
</reference>
<keyword evidence="3 8" id="KW-0812">Transmembrane</keyword>
<dbReference type="GO" id="GO:0006887">
    <property type="term" value="P:exocytosis"/>
    <property type="evidence" value="ECO:0007669"/>
    <property type="project" value="TreeGrafter"/>
</dbReference>
<dbReference type="EMBL" id="ML179270">
    <property type="protein sequence ID" value="THU92696.1"/>
    <property type="molecule type" value="Genomic_DNA"/>
</dbReference>
<evidence type="ECO:0000256" key="2">
    <source>
        <dbReference type="ARBA" id="ARBA00009063"/>
    </source>
</evidence>